<evidence type="ECO:0000313" key="1">
    <source>
        <dbReference type="EMBL" id="KAH9480127.1"/>
    </source>
</evidence>
<gene>
    <name evidence="1" type="ORF">JR316_0006724</name>
</gene>
<keyword evidence="2" id="KW-1185">Reference proteome</keyword>
<dbReference type="EMBL" id="JAFIQS020000006">
    <property type="protein sequence ID" value="KAH9480127.1"/>
    <property type="molecule type" value="Genomic_DNA"/>
</dbReference>
<protein>
    <submittedName>
        <fullName evidence="1">Uncharacterized protein</fullName>
    </submittedName>
</protein>
<accession>A0ACB8GXF9</accession>
<proteinExistence type="predicted"/>
<dbReference type="Proteomes" id="UP000664032">
    <property type="component" value="Unassembled WGS sequence"/>
</dbReference>
<reference evidence="1" key="1">
    <citation type="submission" date="2021-10" db="EMBL/GenBank/DDBJ databases">
        <title>Psilocybe cubensis genome.</title>
        <authorList>
            <person name="Mckernan K.J."/>
            <person name="Crawford S."/>
            <person name="Trippe A."/>
            <person name="Kane L.T."/>
            <person name="Mclaughlin S."/>
        </authorList>
    </citation>
    <scope>NUCLEOTIDE SEQUENCE</scope>
    <source>
        <strain evidence="1">MGC-MH-2018</strain>
    </source>
</reference>
<comment type="caution">
    <text evidence="1">The sequence shown here is derived from an EMBL/GenBank/DDBJ whole genome shotgun (WGS) entry which is preliminary data.</text>
</comment>
<name>A0ACB8GXF9_PSICU</name>
<sequence length="721" mass="79713">MEWTYEAGFAIGGSILLLTMPWSLNITSSIAPISMSKSDILHDLGVKNSVISYFSLAIPPVSAAPPARKVANKRVAAAKIVKKTADMDAQVKRAAPKKKTTKPTSNVVAQQPSSSKVPPIQPKKAHVTVSETNFRPGNPMSFRSGVVNAVKADKEYEGASDAEEVVTDGELCDKNDDDDDHNDNDNDEDEEEQGGDSEDLEDFIEDDEDALENEEYEEEDKGDEDVEDDLNNLEEQEGILTDKGEDIEEPIKNVPIPPIDDVFTSAPTLQKSRKIKRPRESTPTPEFPTHGSQLPATPATLVADRSPTKHMRTEPPPTPSSTKRATPKKKAGETPATPARQSARKAAAETPSSRMNALSIVDIRTPFSIPESKSPSKNTCKVAAIPAPGVVPPALGPRSLRNPALLVYNSDLNHVQSAALPFACEVLVGITKDPKLEVKGCYKNLPHLRQIETFSNVDTTQVHGLVGFSQLQQWHGANFFSTFLASFLNFSIEECFINLGRVSPLLLKSQSMWGQCYELRNTSEEPLQCLTPIVTISLFLHEMNPRLTWGGHYVQGVPMAYWWDRALAVIRMVTHQPKLEVPSYYNAIQFTTKNKPNDKSADEQMSSTAQTLPKSLFTTAPAVSLKTTPQPKKKATMLAYGKKFPIYDLRTLLKDFPEKTFTKEMLEDRDLYLPLWNEIPYGSLVIMSHMIHIAQPATGGNHFKLFNYAQWGFLLSSPTVD</sequence>
<organism evidence="1 2">
    <name type="scientific">Psilocybe cubensis</name>
    <name type="common">Psychedelic mushroom</name>
    <name type="synonym">Stropharia cubensis</name>
    <dbReference type="NCBI Taxonomy" id="181762"/>
    <lineage>
        <taxon>Eukaryota</taxon>
        <taxon>Fungi</taxon>
        <taxon>Dikarya</taxon>
        <taxon>Basidiomycota</taxon>
        <taxon>Agaricomycotina</taxon>
        <taxon>Agaricomycetes</taxon>
        <taxon>Agaricomycetidae</taxon>
        <taxon>Agaricales</taxon>
        <taxon>Agaricineae</taxon>
        <taxon>Strophariaceae</taxon>
        <taxon>Psilocybe</taxon>
    </lineage>
</organism>
<evidence type="ECO:0000313" key="2">
    <source>
        <dbReference type="Proteomes" id="UP000664032"/>
    </source>
</evidence>